<protein>
    <submittedName>
        <fullName evidence="1">Uncharacterized protein</fullName>
    </submittedName>
</protein>
<name>A0A0E9PI45_ANGAN</name>
<evidence type="ECO:0000313" key="1">
    <source>
        <dbReference type="EMBL" id="JAH03957.1"/>
    </source>
</evidence>
<proteinExistence type="predicted"/>
<reference evidence="1" key="1">
    <citation type="submission" date="2014-11" db="EMBL/GenBank/DDBJ databases">
        <authorList>
            <person name="Amaro Gonzalez C."/>
        </authorList>
    </citation>
    <scope>NUCLEOTIDE SEQUENCE</scope>
</reference>
<dbReference type="EMBL" id="GBXM01104620">
    <property type="protein sequence ID" value="JAH03957.1"/>
    <property type="molecule type" value="Transcribed_RNA"/>
</dbReference>
<accession>A0A0E9PI45</accession>
<organism evidence="1">
    <name type="scientific">Anguilla anguilla</name>
    <name type="common">European freshwater eel</name>
    <name type="synonym">Muraena anguilla</name>
    <dbReference type="NCBI Taxonomy" id="7936"/>
    <lineage>
        <taxon>Eukaryota</taxon>
        <taxon>Metazoa</taxon>
        <taxon>Chordata</taxon>
        <taxon>Craniata</taxon>
        <taxon>Vertebrata</taxon>
        <taxon>Euteleostomi</taxon>
        <taxon>Actinopterygii</taxon>
        <taxon>Neopterygii</taxon>
        <taxon>Teleostei</taxon>
        <taxon>Anguilliformes</taxon>
        <taxon>Anguillidae</taxon>
        <taxon>Anguilla</taxon>
    </lineage>
</organism>
<sequence>MGRGGCLFIPFRYQVCPTCRSRVFSKLGSRL</sequence>
<dbReference type="AlphaFoldDB" id="A0A0E9PI45"/>
<reference evidence="1" key="2">
    <citation type="journal article" date="2015" name="Fish Shellfish Immunol.">
        <title>Early steps in the European eel (Anguilla anguilla)-Vibrio vulnificus interaction in the gills: Role of the RtxA13 toxin.</title>
        <authorList>
            <person name="Callol A."/>
            <person name="Pajuelo D."/>
            <person name="Ebbesson L."/>
            <person name="Teles M."/>
            <person name="MacKenzie S."/>
            <person name="Amaro C."/>
        </authorList>
    </citation>
    <scope>NUCLEOTIDE SEQUENCE</scope>
</reference>